<proteinExistence type="predicted"/>
<evidence type="ECO:0000313" key="2">
    <source>
        <dbReference type="EMBL" id="KAH9824645.1"/>
    </source>
</evidence>
<reference evidence="2 3" key="1">
    <citation type="journal article" date="2018" name="IMA Fungus">
        <title>IMA Genome-F 10: Nine draft genome sequences of Claviceps purpurea s.lat., including C. arundinis, C. humidiphila, and C. cf. spartinae, pseudomolecules for the pitch canker pathogen Fusarium circinatum, draft genome of Davidsoniella eucalypti, Grosmannia galeiformis, Quambalaria eucalypti, and Teratosphaeria destructans.</title>
        <authorList>
            <person name="Wingfield B.D."/>
            <person name="Liu M."/>
            <person name="Nguyen H.D."/>
            <person name="Lane F.A."/>
            <person name="Morgan S.W."/>
            <person name="De Vos L."/>
            <person name="Wilken P.M."/>
            <person name="Duong T.A."/>
            <person name="Aylward J."/>
            <person name="Coetzee M.P."/>
            <person name="Dadej K."/>
            <person name="De Beer Z.W."/>
            <person name="Findlay W."/>
            <person name="Havenga M."/>
            <person name="Kolarik M."/>
            <person name="Menzies J.G."/>
            <person name="Naidoo K."/>
            <person name="Pochopski O."/>
            <person name="Shoukouhi P."/>
            <person name="Santana Q.C."/>
            <person name="Seifert K.A."/>
            <person name="Soal N."/>
            <person name="Steenkamp E.T."/>
            <person name="Tatham C.T."/>
            <person name="van der Nest M.A."/>
            <person name="Wingfield M.J."/>
        </authorList>
    </citation>
    <scope>NUCLEOTIDE SEQUENCE [LARGE SCALE GENOMIC DNA]</scope>
    <source>
        <strain evidence="2">CMW44962</strain>
    </source>
</reference>
<keyword evidence="3" id="KW-1185">Reference proteome</keyword>
<dbReference type="Proteomes" id="UP001138500">
    <property type="component" value="Unassembled WGS sequence"/>
</dbReference>
<name>A0A9W7SMY6_9PEZI</name>
<sequence>MSRMGNGLTQLRSDTILDKGSRRVPDLRKRACRSRQPDGFQKRSMASGEAAIGNLKRYD</sequence>
<feature type="compositionally biased region" description="Basic and acidic residues" evidence="1">
    <location>
        <begin position="15"/>
        <end position="29"/>
    </location>
</feature>
<organism evidence="2 3">
    <name type="scientific">Teratosphaeria destructans</name>
    <dbReference type="NCBI Taxonomy" id="418781"/>
    <lineage>
        <taxon>Eukaryota</taxon>
        <taxon>Fungi</taxon>
        <taxon>Dikarya</taxon>
        <taxon>Ascomycota</taxon>
        <taxon>Pezizomycotina</taxon>
        <taxon>Dothideomycetes</taxon>
        <taxon>Dothideomycetidae</taxon>
        <taxon>Mycosphaerellales</taxon>
        <taxon>Teratosphaeriaceae</taxon>
        <taxon>Teratosphaeria</taxon>
    </lineage>
</organism>
<gene>
    <name evidence="2" type="ORF">Tdes44962_MAKER04328</name>
</gene>
<evidence type="ECO:0000313" key="3">
    <source>
        <dbReference type="Proteomes" id="UP001138500"/>
    </source>
</evidence>
<reference evidence="2 3" key="2">
    <citation type="journal article" date="2021" name="Curr. Genet.">
        <title>Genetic response to nitrogen starvation in the aggressive Eucalyptus foliar pathogen Teratosphaeria destructans.</title>
        <authorList>
            <person name="Havenga M."/>
            <person name="Wingfield B.D."/>
            <person name="Wingfield M.J."/>
            <person name="Dreyer L.L."/>
            <person name="Roets F."/>
            <person name="Aylward J."/>
        </authorList>
    </citation>
    <scope>NUCLEOTIDE SEQUENCE [LARGE SCALE GENOMIC DNA]</scope>
    <source>
        <strain evidence="2">CMW44962</strain>
    </source>
</reference>
<comment type="caution">
    <text evidence="2">The sequence shown here is derived from an EMBL/GenBank/DDBJ whole genome shotgun (WGS) entry which is preliminary data.</text>
</comment>
<dbReference type="EMBL" id="RIBY02002134">
    <property type="protein sequence ID" value="KAH9824645.1"/>
    <property type="molecule type" value="Genomic_DNA"/>
</dbReference>
<evidence type="ECO:0000256" key="1">
    <source>
        <dbReference type="SAM" id="MobiDB-lite"/>
    </source>
</evidence>
<protein>
    <submittedName>
        <fullName evidence="2">Uncharacterized protein</fullName>
    </submittedName>
</protein>
<accession>A0A9W7SMY6</accession>
<dbReference type="AlphaFoldDB" id="A0A9W7SMY6"/>
<feature type="region of interest" description="Disordered" evidence="1">
    <location>
        <begin position="1"/>
        <end position="59"/>
    </location>
</feature>